<keyword evidence="5" id="KW-1185">Reference proteome</keyword>
<keyword evidence="4" id="KW-0326">Glycosidase</keyword>
<dbReference type="Proteomes" id="UP000829401">
    <property type="component" value="Chromosome"/>
</dbReference>
<dbReference type="KEGG" id="aaco:K1I37_04890"/>
<dbReference type="EMBL" id="CP080467">
    <property type="protein sequence ID" value="UNO49848.1"/>
    <property type="molecule type" value="Genomic_DNA"/>
</dbReference>
<accession>T0CZW2</accession>
<dbReference type="AlphaFoldDB" id="T0CZW2"/>
<dbReference type="RefSeq" id="WP_021297914.1">
    <property type="nucleotide sequence ID" value="NZ_AURB01000164.1"/>
</dbReference>
<dbReference type="STRING" id="1356854.N007_01565"/>
<dbReference type="OrthoDB" id="9816453at2"/>
<keyword evidence="4" id="KW-0378">Hydrolase</keyword>
<proteinExistence type="predicted"/>
<keyword evidence="2" id="KW-0472">Membrane</keyword>
<evidence type="ECO:0000256" key="2">
    <source>
        <dbReference type="SAM" id="Phobius"/>
    </source>
</evidence>
<evidence type="ECO:0000313" key="4">
    <source>
        <dbReference type="EMBL" id="UNO49848.1"/>
    </source>
</evidence>
<keyword evidence="2" id="KW-1133">Transmembrane helix</keyword>
<keyword evidence="2" id="KW-0812">Transmembrane</keyword>
<evidence type="ECO:0000313" key="5">
    <source>
        <dbReference type="Proteomes" id="UP000829401"/>
    </source>
</evidence>
<feature type="transmembrane region" description="Helical" evidence="2">
    <location>
        <begin position="26"/>
        <end position="49"/>
    </location>
</feature>
<gene>
    <name evidence="4" type="ORF">K1I37_04890</name>
</gene>
<dbReference type="PANTHER" id="PTHR40446:SF2">
    <property type="entry name" value="N-ACETYLGLUCOSAMINE-1-PHOSPHODIESTER ALPHA-N-ACETYLGLUCOSAMINIDASE"/>
    <property type="match status" value="1"/>
</dbReference>
<dbReference type="Pfam" id="PF09992">
    <property type="entry name" value="NAGPA"/>
    <property type="match status" value="1"/>
</dbReference>
<dbReference type="InterPro" id="IPR018711">
    <property type="entry name" value="NAGPA"/>
</dbReference>
<feature type="region of interest" description="Disordered" evidence="1">
    <location>
        <begin position="1"/>
        <end position="22"/>
    </location>
</feature>
<evidence type="ECO:0000256" key="1">
    <source>
        <dbReference type="SAM" id="MobiDB-lite"/>
    </source>
</evidence>
<accession>A0A9E6ZII1</accession>
<evidence type="ECO:0000259" key="3">
    <source>
        <dbReference type="Pfam" id="PF09992"/>
    </source>
</evidence>
<sequence length="348" mass="37815">MNRGKHSRKREGEKQQKQKQKRGRPVLRWIGYILFGAVYLYVSTALWIFQGPFPALKGYLIDSLDATRHGYLLRPLSLYTLPESVIQQNALSNQLVSTTKNPNDIVRKNYDSHNGSIQVITDKESLFTAYIMLVKDPKRIRVQTTKYLHQHGQTVSDMVKESGAVAGINGGGFVDTNQQGTGAYPQGITIHDGQLVSITGSTTRPQPVIAFTAGGQMIAGAYSLPQLRSLNVQEAVGFGPVLVQDGKAVPTQGSEGRNPRTAIGQAADGTVIMIVTNGREINQPGATYDDIKALMLKYHATIAANLDGGSSTTMVYNGKLVNTPWDVLGEREVSTSIVVMPESDKGGQ</sequence>
<feature type="domain" description="Phosphodiester glycosidase" evidence="3">
    <location>
        <begin position="163"/>
        <end position="340"/>
    </location>
</feature>
<reference evidence="5" key="1">
    <citation type="journal article" date="2022" name="G3 (Bethesda)">
        <title>Unveiling the complete genome sequence of Alicyclobacillus acidoterrestris DSM 3922T, a taint-producing strain.</title>
        <authorList>
            <person name="Leonardo I.C."/>
            <person name="Barreto Crespo M.T."/>
            <person name="Gaspar F.B."/>
        </authorList>
    </citation>
    <scope>NUCLEOTIDE SEQUENCE [LARGE SCALE GENOMIC DNA]</scope>
    <source>
        <strain evidence="5">DSM 3922</strain>
    </source>
</reference>
<name>T0CZW2_ALIAG</name>
<protein>
    <submittedName>
        <fullName evidence="4">Phosphodiester glycosidase family protein</fullName>
    </submittedName>
</protein>
<organism evidence="4 5">
    <name type="scientific">Alicyclobacillus acidoterrestris (strain ATCC 49025 / DSM 3922 / CIP 106132 / NCIMB 13137 / GD3B)</name>
    <dbReference type="NCBI Taxonomy" id="1356854"/>
    <lineage>
        <taxon>Bacteria</taxon>
        <taxon>Bacillati</taxon>
        <taxon>Bacillota</taxon>
        <taxon>Bacilli</taxon>
        <taxon>Bacillales</taxon>
        <taxon>Alicyclobacillaceae</taxon>
        <taxon>Alicyclobacillus</taxon>
    </lineage>
</organism>
<dbReference type="PANTHER" id="PTHR40446">
    <property type="entry name" value="N-ACETYLGLUCOSAMINE-1-PHOSPHODIESTER ALPHA-N-ACETYLGLUCOSAMINIDASE"/>
    <property type="match status" value="1"/>
</dbReference>
<dbReference type="GO" id="GO:0016798">
    <property type="term" value="F:hydrolase activity, acting on glycosyl bonds"/>
    <property type="evidence" value="ECO:0007669"/>
    <property type="project" value="UniProtKB-KW"/>
</dbReference>
<dbReference type="eggNOG" id="COG4632">
    <property type="taxonomic scope" value="Bacteria"/>
</dbReference>